<dbReference type="Pfam" id="PF03466">
    <property type="entry name" value="LysR_substrate"/>
    <property type="match status" value="1"/>
</dbReference>
<dbReference type="InterPro" id="IPR005119">
    <property type="entry name" value="LysR_subst-bd"/>
</dbReference>
<proteinExistence type="inferred from homology"/>
<keyword evidence="7" id="KW-1185">Reference proteome</keyword>
<accession>A0A0H5D0S0</accession>
<evidence type="ECO:0000259" key="5">
    <source>
        <dbReference type="PROSITE" id="PS50931"/>
    </source>
</evidence>
<dbReference type="GO" id="GO:0032993">
    <property type="term" value="C:protein-DNA complex"/>
    <property type="evidence" value="ECO:0007669"/>
    <property type="project" value="TreeGrafter"/>
</dbReference>
<reference evidence="7" key="1">
    <citation type="submission" date="2015-05" db="EMBL/GenBank/DDBJ databases">
        <authorList>
            <person name="Rodrigo-Torres Lidia"/>
            <person name="Arahal R.David."/>
        </authorList>
    </citation>
    <scope>NUCLEOTIDE SEQUENCE [LARGE SCALE GENOMIC DNA]</scope>
    <source>
        <strain evidence="7">CECT 7321</strain>
    </source>
</reference>
<dbReference type="PROSITE" id="PS50931">
    <property type="entry name" value="HTH_LYSR"/>
    <property type="match status" value="1"/>
</dbReference>
<dbReference type="Pfam" id="PF00126">
    <property type="entry name" value="HTH_1"/>
    <property type="match status" value="1"/>
</dbReference>
<dbReference type="InterPro" id="IPR036390">
    <property type="entry name" value="WH_DNA-bd_sf"/>
</dbReference>
<dbReference type="InterPro" id="IPR036388">
    <property type="entry name" value="WH-like_DNA-bd_sf"/>
</dbReference>
<dbReference type="RefSeq" id="WP_050672882.1">
    <property type="nucleotide sequence ID" value="NZ_CVRL01000013.1"/>
</dbReference>
<feature type="domain" description="HTH lysR-type" evidence="5">
    <location>
        <begin position="4"/>
        <end position="62"/>
    </location>
</feature>
<evidence type="ECO:0000256" key="2">
    <source>
        <dbReference type="ARBA" id="ARBA00023015"/>
    </source>
</evidence>
<dbReference type="GO" id="GO:0003677">
    <property type="term" value="F:DNA binding"/>
    <property type="evidence" value="ECO:0007669"/>
    <property type="project" value="UniProtKB-KW"/>
</dbReference>
<keyword evidence="4" id="KW-0804">Transcription</keyword>
<keyword evidence="3" id="KW-0238">DNA-binding</keyword>
<evidence type="ECO:0000313" key="7">
    <source>
        <dbReference type="Proteomes" id="UP000043764"/>
    </source>
</evidence>
<dbReference type="Proteomes" id="UP000043764">
    <property type="component" value="Unassembled WGS sequence"/>
</dbReference>
<dbReference type="GO" id="GO:0003700">
    <property type="term" value="F:DNA-binding transcription factor activity"/>
    <property type="evidence" value="ECO:0007669"/>
    <property type="project" value="InterPro"/>
</dbReference>
<comment type="similarity">
    <text evidence="1">Belongs to the LysR transcriptional regulatory family.</text>
</comment>
<dbReference type="STRING" id="481446.NIT7645_02539"/>
<evidence type="ECO:0000256" key="1">
    <source>
        <dbReference type="ARBA" id="ARBA00009437"/>
    </source>
</evidence>
<dbReference type="Gene3D" id="3.40.190.10">
    <property type="entry name" value="Periplasmic binding protein-like II"/>
    <property type="match status" value="2"/>
</dbReference>
<gene>
    <name evidence="6" type="primary">oxyR_1</name>
    <name evidence="6" type="ORF">NIT7321_01187</name>
</gene>
<dbReference type="PANTHER" id="PTHR30346">
    <property type="entry name" value="TRANSCRIPTIONAL DUAL REGULATOR HCAR-RELATED"/>
    <property type="match status" value="1"/>
</dbReference>
<evidence type="ECO:0000313" key="6">
    <source>
        <dbReference type="EMBL" id="CRL10343.1"/>
    </source>
</evidence>
<dbReference type="InterPro" id="IPR000847">
    <property type="entry name" value="LysR_HTH_N"/>
</dbReference>
<dbReference type="Gene3D" id="1.10.10.10">
    <property type="entry name" value="Winged helix-like DNA-binding domain superfamily/Winged helix DNA-binding domain"/>
    <property type="match status" value="1"/>
</dbReference>
<dbReference type="SUPFAM" id="SSF53850">
    <property type="entry name" value="Periplasmic binding protein-like II"/>
    <property type="match status" value="1"/>
</dbReference>
<name>A0A0H5D0S0_9RHOB</name>
<dbReference type="PANTHER" id="PTHR30346:SF0">
    <property type="entry name" value="HCA OPERON TRANSCRIPTIONAL ACTIVATOR HCAR"/>
    <property type="match status" value="1"/>
</dbReference>
<dbReference type="AlphaFoldDB" id="A0A0H5D0S0"/>
<evidence type="ECO:0000256" key="3">
    <source>
        <dbReference type="ARBA" id="ARBA00023125"/>
    </source>
</evidence>
<protein>
    <submittedName>
        <fullName evidence="6">Morphology and auto-aggregation control protein</fullName>
    </submittedName>
</protein>
<organism evidence="6 7">
    <name type="scientific">Phaeobacter italicus</name>
    <dbReference type="NCBI Taxonomy" id="481446"/>
    <lineage>
        <taxon>Bacteria</taxon>
        <taxon>Pseudomonadati</taxon>
        <taxon>Pseudomonadota</taxon>
        <taxon>Alphaproteobacteria</taxon>
        <taxon>Rhodobacterales</taxon>
        <taxon>Roseobacteraceae</taxon>
        <taxon>Phaeobacter</taxon>
    </lineage>
</organism>
<dbReference type="SUPFAM" id="SSF46785">
    <property type="entry name" value="Winged helix' DNA-binding domain"/>
    <property type="match status" value="1"/>
</dbReference>
<keyword evidence="2" id="KW-0805">Transcription regulation</keyword>
<evidence type="ECO:0000256" key="4">
    <source>
        <dbReference type="ARBA" id="ARBA00023163"/>
    </source>
</evidence>
<sequence length="296" mass="31424">MLYLTLRHYEYVCAIAQHGSLSAAAAAAHVSQPALSNALARVEDHLGQALFLRRKGAAVVLTPQGRIFAEQAQALLDQAARLEGQSDEDTSGQKLTIGCFSDLAPFVLAPALQALRSALPEVAIRYRVDDFEPLIAALTGGDVDMAISYDLGVDGSFARQELSRRAPRALVPQTHPLARQQAVTLRELAGHPLILSDEGLSVRHMLALFKSVASLPRIAHRAASVELLRSLAANGEGVGITYSHPPGSRSYDGKQLAAVPISDVTAEEPIVLISHAKPSANSLLAQAQGILKSVVT</sequence>
<dbReference type="EMBL" id="CVRL01000013">
    <property type="protein sequence ID" value="CRL10343.1"/>
    <property type="molecule type" value="Genomic_DNA"/>
</dbReference>
<dbReference type="PRINTS" id="PR00039">
    <property type="entry name" value="HTHLYSR"/>
</dbReference>